<feature type="active site" description="Proton acceptor" evidence="7">
    <location>
        <position position="282"/>
    </location>
</feature>
<keyword evidence="8" id="KW-0285">Flavoprotein</keyword>
<sequence length="395" mass="42223">MSTPITLDEIEAHAKLRLPKHVYDFYASGADEQEALARNRDAFKRLVIRPRVLKDVAQIDLSTRILGSSTQLPIGLAPSAMQKLAGGDGEVDTATAAATMGLNMTLSSQSTSSLEDVANIRNKVNSAVASESTPPFWMQLYLYEDSKKSVSLIQRAEAAGYEALVLTVDTPVLGNRLSERKTAVVLPPSMSLPNLQHSTDPTAKPQPSVNRRMMNARTAAEAREILDASGSTMHSSSLTWESTIPFLRSVTKMKIILKGIMTPEDAALAVEHGVDGIIVSNHGGRQLDAAASTIEALLGLVAVVNKRIPIILDGGIRTGTDVFKALALGADFVMIGRPVLWGLAYGGVEGVQEVVNILERELSRTMALAGIGDLKELSKDALGVITKDSFGIAKL</sequence>
<feature type="binding site" evidence="8">
    <location>
        <position position="285"/>
    </location>
    <ligand>
        <name>glyoxylate</name>
        <dbReference type="ChEBI" id="CHEBI:36655"/>
    </ligand>
</feature>
<dbReference type="Gene3D" id="3.20.20.70">
    <property type="entry name" value="Aldolase class I"/>
    <property type="match status" value="1"/>
</dbReference>
<keyword evidence="8" id="KW-0288">FMN</keyword>
<feature type="binding site" evidence="8">
    <location>
        <position position="258"/>
    </location>
    <ligand>
        <name>FMN</name>
        <dbReference type="ChEBI" id="CHEBI:58210"/>
    </ligand>
</feature>
<dbReference type="CDD" id="cd02809">
    <property type="entry name" value="alpha_hydroxyacid_oxid_FMN"/>
    <property type="match status" value="1"/>
</dbReference>
<gene>
    <name evidence="11" type="ORF">BN869_000013730_1</name>
</gene>
<dbReference type="InterPro" id="IPR012133">
    <property type="entry name" value="Alpha-hydoxy_acid_DH_FMN"/>
</dbReference>
<name>A0A0B7KQC1_BIOOC</name>
<dbReference type="PANTHER" id="PTHR10578">
    <property type="entry name" value="S -2-HYDROXY-ACID OXIDASE-RELATED"/>
    <property type="match status" value="1"/>
</dbReference>
<feature type="binding site" evidence="8">
    <location>
        <begin position="78"/>
        <end position="80"/>
    </location>
    <ligand>
        <name>FMN</name>
        <dbReference type="ChEBI" id="CHEBI:58210"/>
    </ligand>
</feature>
<dbReference type="PROSITE" id="PS51349">
    <property type="entry name" value="FMN_HYDROXY_ACID_DH_2"/>
    <property type="match status" value="1"/>
</dbReference>
<dbReference type="InterPro" id="IPR000262">
    <property type="entry name" value="FMN-dep_DH"/>
</dbReference>
<evidence type="ECO:0000256" key="7">
    <source>
        <dbReference type="PIRSR" id="PIRSR000138-1"/>
    </source>
</evidence>
<evidence type="ECO:0000259" key="10">
    <source>
        <dbReference type="PROSITE" id="PS51349"/>
    </source>
</evidence>
<feature type="region of interest" description="Disordered" evidence="9">
    <location>
        <begin position="189"/>
        <end position="208"/>
    </location>
</feature>
<comment type="cofactor">
    <cofactor evidence="1">
        <name>FMN</name>
        <dbReference type="ChEBI" id="CHEBI:58210"/>
    </cofactor>
</comment>
<protein>
    <recommendedName>
        <fullName evidence="5">Oxidase FUB9</fullName>
    </recommendedName>
    <alternativeName>
        <fullName evidence="6">Fusaric acid biosynthesis protein 9</fullName>
    </alternativeName>
</protein>
<feature type="binding site" evidence="8">
    <location>
        <position position="141"/>
    </location>
    <ligand>
        <name>glyoxylate</name>
        <dbReference type="ChEBI" id="CHEBI:36655"/>
    </ligand>
</feature>
<feature type="domain" description="FMN hydroxy acid dehydrogenase" evidence="10">
    <location>
        <begin position="1"/>
        <end position="387"/>
    </location>
</feature>
<proteinExistence type="inferred from homology"/>
<feature type="binding site" evidence="8">
    <location>
        <position position="280"/>
    </location>
    <ligand>
        <name>FMN</name>
        <dbReference type="ChEBI" id="CHEBI:58210"/>
    </ligand>
</feature>
<dbReference type="SUPFAM" id="SSF51395">
    <property type="entry name" value="FMN-linked oxidoreductases"/>
    <property type="match status" value="1"/>
</dbReference>
<comment type="similarity">
    <text evidence="4">Belongs to the FMN-dependent alpha-hydroxy acid dehydrogenase family.</text>
</comment>
<feature type="binding site" evidence="8">
    <location>
        <position position="282"/>
    </location>
    <ligand>
        <name>glyoxylate</name>
        <dbReference type="ChEBI" id="CHEBI:36655"/>
    </ligand>
</feature>
<dbReference type="FunFam" id="3.20.20.70:FF:000056">
    <property type="entry name" value="hydroxyacid oxidase 2"/>
    <property type="match status" value="1"/>
</dbReference>
<dbReference type="PROSITE" id="PS00557">
    <property type="entry name" value="FMN_HYDROXY_ACID_DH_1"/>
    <property type="match status" value="1"/>
</dbReference>
<feature type="binding site" evidence="8">
    <location>
        <position position="107"/>
    </location>
    <ligand>
        <name>FMN</name>
        <dbReference type="ChEBI" id="CHEBI:58210"/>
    </ligand>
</feature>
<feature type="binding site" evidence="8">
    <location>
        <begin position="336"/>
        <end position="337"/>
    </location>
    <ligand>
        <name>FMN</name>
        <dbReference type="ChEBI" id="CHEBI:58210"/>
    </ligand>
</feature>
<comment type="pathway">
    <text evidence="2">Mycotoxin biosynthesis.</text>
</comment>
<evidence type="ECO:0000256" key="8">
    <source>
        <dbReference type="PIRSR" id="PIRSR000138-2"/>
    </source>
</evidence>
<dbReference type="GO" id="GO:0010181">
    <property type="term" value="F:FMN binding"/>
    <property type="evidence" value="ECO:0007669"/>
    <property type="project" value="InterPro"/>
</dbReference>
<feature type="binding site" evidence="8">
    <location>
        <position position="176"/>
    </location>
    <ligand>
        <name>glyoxylate</name>
        <dbReference type="ChEBI" id="CHEBI:36655"/>
    </ligand>
</feature>
<evidence type="ECO:0000256" key="3">
    <source>
        <dbReference type="ARBA" id="ARBA00023002"/>
    </source>
</evidence>
<keyword evidence="3" id="KW-0560">Oxidoreductase</keyword>
<dbReference type="Pfam" id="PF01070">
    <property type="entry name" value="FMN_dh"/>
    <property type="match status" value="1"/>
</dbReference>
<evidence type="ECO:0000256" key="5">
    <source>
        <dbReference type="ARBA" id="ARBA00073420"/>
    </source>
</evidence>
<dbReference type="AlphaFoldDB" id="A0A0B7KQC1"/>
<dbReference type="SMART" id="SM01240">
    <property type="entry name" value="IMPDH"/>
    <property type="match status" value="1"/>
</dbReference>
<feature type="compositionally biased region" description="Polar residues" evidence="9">
    <location>
        <begin position="191"/>
        <end position="208"/>
    </location>
</feature>
<feature type="binding site" evidence="8">
    <location>
        <position position="139"/>
    </location>
    <ligand>
        <name>FMN</name>
        <dbReference type="ChEBI" id="CHEBI:58210"/>
    </ligand>
</feature>
<dbReference type="PANTHER" id="PTHR10578:SF149">
    <property type="entry name" value="2-HYDROXYACID OXIDASE 2"/>
    <property type="match status" value="1"/>
</dbReference>
<feature type="binding site" evidence="8">
    <location>
        <begin position="313"/>
        <end position="317"/>
    </location>
    <ligand>
        <name>FMN</name>
        <dbReference type="ChEBI" id="CHEBI:58210"/>
    </ligand>
</feature>
<reference evidence="11" key="1">
    <citation type="submission" date="2015-01" db="EMBL/GenBank/DDBJ databases">
        <authorList>
            <person name="Durling Mikael"/>
        </authorList>
    </citation>
    <scope>NUCLEOTIDE SEQUENCE</scope>
</reference>
<dbReference type="InterPro" id="IPR037396">
    <property type="entry name" value="FMN_HAD"/>
</dbReference>
<dbReference type="GO" id="GO:0016491">
    <property type="term" value="F:oxidoreductase activity"/>
    <property type="evidence" value="ECO:0007669"/>
    <property type="project" value="UniProtKB-KW"/>
</dbReference>
<evidence type="ECO:0000256" key="2">
    <source>
        <dbReference type="ARBA" id="ARBA00004685"/>
    </source>
</evidence>
<dbReference type="EMBL" id="CDPU01000124">
    <property type="protein sequence ID" value="CEO57672.1"/>
    <property type="molecule type" value="Genomic_DNA"/>
</dbReference>
<dbReference type="GO" id="GO:0005737">
    <property type="term" value="C:cytoplasm"/>
    <property type="evidence" value="ECO:0007669"/>
    <property type="project" value="UniProtKB-ARBA"/>
</dbReference>
<evidence type="ECO:0000313" key="11">
    <source>
        <dbReference type="EMBL" id="CEO57672.1"/>
    </source>
</evidence>
<evidence type="ECO:0000256" key="6">
    <source>
        <dbReference type="ARBA" id="ARBA00083297"/>
    </source>
</evidence>
<evidence type="ECO:0000256" key="4">
    <source>
        <dbReference type="ARBA" id="ARBA00024042"/>
    </source>
</evidence>
<feature type="binding site" evidence="8">
    <location>
        <position position="167"/>
    </location>
    <ligand>
        <name>glyoxylate</name>
        <dbReference type="ChEBI" id="CHEBI:36655"/>
    </ligand>
</feature>
<dbReference type="PIRSF" id="PIRSF000138">
    <property type="entry name" value="Al-hdrx_acd_dh"/>
    <property type="match status" value="1"/>
</dbReference>
<organism evidence="11">
    <name type="scientific">Bionectria ochroleuca</name>
    <name type="common">Gliocladium roseum</name>
    <dbReference type="NCBI Taxonomy" id="29856"/>
    <lineage>
        <taxon>Eukaryota</taxon>
        <taxon>Fungi</taxon>
        <taxon>Dikarya</taxon>
        <taxon>Ascomycota</taxon>
        <taxon>Pezizomycotina</taxon>
        <taxon>Sordariomycetes</taxon>
        <taxon>Hypocreomycetidae</taxon>
        <taxon>Hypocreales</taxon>
        <taxon>Bionectriaceae</taxon>
        <taxon>Clonostachys</taxon>
    </lineage>
</organism>
<dbReference type="InterPro" id="IPR008259">
    <property type="entry name" value="FMN_hydac_DH_AS"/>
</dbReference>
<dbReference type="InterPro" id="IPR013785">
    <property type="entry name" value="Aldolase_TIM"/>
</dbReference>
<evidence type="ECO:0000256" key="9">
    <source>
        <dbReference type="SAM" id="MobiDB-lite"/>
    </source>
</evidence>
<accession>A0A0B7KQC1</accession>
<evidence type="ECO:0000256" key="1">
    <source>
        <dbReference type="ARBA" id="ARBA00001917"/>
    </source>
</evidence>